<proteinExistence type="predicted"/>
<organism evidence="5 6">
    <name type="scientific">Desmophyllum pertusum</name>
    <dbReference type="NCBI Taxonomy" id="174260"/>
    <lineage>
        <taxon>Eukaryota</taxon>
        <taxon>Metazoa</taxon>
        <taxon>Cnidaria</taxon>
        <taxon>Anthozoa</taxon>
        <taxon>Hexacorallia</taxon>
        <taxon>Scleractinia</taxon>
        <taxon>Caryophylliina</taxon>
        <taxon>Caryophylliidae</taxon>
        <taxon>Desmophyllum</taxon>
    </lineage>
</organism>
<dbReference type="EMBL" id="MU827779">
    <property type="protein sequence ID" value="KAJ7339638.1"/>
    <property type="molecule type" value="Genomic_DNA"/>
</dbReference>
<dbReference type="GO" id="GO:0097352">
    <property type="term" value="P:autophagosome maturation"/>
    <property type="evidence" value="ECO:0007669"/>
    <property type="project" value="TreeGrafter"/>
</dbReference>
<dbReference type="FunFam" id="3.40.50.300:FF:000061">
    <property type="entry name" value="ATPase family, AAA domain-containing 2"/>
    <property type="match status" value="1"/>
</dbReference>
<evidence type="ECO:0000256" key="3">
    <source>
        <dbReference type="SAM" id="MobiDB-lite"/>
    </source>
</evidence>
<dbReference type="GO" id="GO:0030970">
    <property type="term" value="P:retrograde protein transport, ER to cytosol"/>
    <property type="evidence" value="ECO:0007669"/>
    <property type="project" value="TreeGrafter"/>
</dbReference>
<dbReference type="InterPro" id="IPR041569">
    <property type="entry name" value="AAA_lid_3"/>
</dbReference>
<dbReference type="AlphaFoldDB" id="A0A9X0CI14"/>
<dbReference type="InterPro" id="IPR003593">
    <property type="entry name" value="AAA+_ATPase"/>
</dbReference>
<feature type="region of interest" description="Disordered" evidence="3">
    <location>
        <begin position="645"/>
        <end position="675"/>
    </location>
</feature>
<dbReference type="InterPro" id="IPR050168">
    <property type="entry name" value="AAA_ATPase_domain"/>
</dbReference>
<evidence type="ECO:0000313" key="6">
    <source>
        <dbReference type="Proteomes" id="UP001163046"/>
    </source>
</evidence>
<sequence length="819" mass="89850">MADEMAEFELNCVVCEAKDFNTGRCRIGPRIMETIDGKISSLVRIAIESGFVFCSLWPRSTDAGNDNIIQYDSLVTLPNSEKRSKINDISHKKNISSKDIVIINPVDANTVVVSLFLPNSTESDFDHNLTQVAREMKRERLARSLLRGSAIMQGCFIQPKECRNNHNSTKGIVKILVLSTEPSTQSLGDNPVRVTDRTRITIKSVRRGSFLENDSNQILAGLDDAARELQEVISYPFQYPECFGHLGLECPKGILLQGAPGVGKTLLVKSVTSQCNAQLITLNGTDVFAPHPGESEENLRKTFEIARNASQHGPCVLFIDELDALCPKRGSSGNEEENRIVAQLLTLLDGLESRGQLIVIGATNRPNAIDPALRRPGRLDREVAIGVPSAMQRLSILEAHTRSLKLADEVDLAHLAELTLGYVGADIASLCREAAFMALKRMFNHGNNGDLNSSSMQRTSEGDEDNTTEITMADFQLALCHIVPSMYRGLEGMVELNPVKWEEIGGLQDVKQALKQAIEWPLKHPQAFERLGLKRPRGVLLYGPPGCCKTTLVRAAATSCKCTFMALSCAQLYSPYVGDAERKIREMFTKARATAPSVLFLDELDAIVGKRSGTSSTGVEARLLSTLLNEMDGVGALANIYQSEEGNSKPSIHGRTDRDSCNEQSMRGDCGSGHLQKDQNSVKIQRLQIISSLTAKDVLVVAATNRPGAIDEALLRPGRIDRIIYVPPPDVEARLQILRVHTRASPLAEDVDLEEFALNTELFSGADLENLCREAALYALEDGGMSVCRVERKHFTAALSTVKPSLTTAQLEKCKLTQR</sequence>
<dbReference type="FunFam" id="1.10.8.60:FF:000038">
    <property type="entry name" value="spermatogenesis-associated protein 5-like protein 1"/>
    <property type="match status" value="1"/>
</dbReference>
<keyword evidence="6" id="KW-1185">Reference proteome</keyword>
<name>A0A9X0CI14_9CNID</name>
<dbReference type="Proteomes" id="UP001163046">
    <property type="component" value="Unassembled WGS sequence"/>
</dbReference>
<dbReference type="Pfam" id="PF17862">
    <property type="entry name" value="AAA_lid_3"/>
    <property type="match status" value="2"/>
</dbReference>
<gene>
    <name evidence="5" type="primary">SPATA5L1</name>
    <name evidence="5" type="ORF">OS493_006045</name>
</gene>
<evidence type="ECO:0000256" key="1">
    <source>
        <dbReference type="ARBA" id="ARBA00022741"/>
    </source>
</evidence>
<dbReference type="GO" id="GO:0031593">
    <property type="term" value="F:polyubiquitin modification-dependent protein binding"/>
    <property type="evidence" value="ECO:0007669"/>
    <property type="project" value="TreeGrafter"/>
</dbReference>
<dbReference type="InterPro" id="IPR003959">
    <property type="entry name" value="ATPase_AAA_core"/>
</dbReference>
<reference evidence="5" key="1">
    <citation type="submission" date="2023-01" db="EMBL/GenBank/DDBJ databases">
        <title>Genome assembly of the deep-sea coral Lophelia pertusa.</title>
        <authorList>
            <person name="Herrera S."/>
            <person name="Cordes E."/>
        </authorList>
    </citation>
    <scope>NUCLEOTIDE SEQUENCE</scope>
    <source>
        <strain evidence="5">USNM1676648</strain>
        <tissue evidence="5">Polyp</tissue>
    </source>
</reference>
<comment type="caution">
    <text evidence="5">The sequence shown here is derived from an EMBL/GenBank/DDBJ whole genome shotgun (WGS) entry which is preliminary data.</text>
</comment>
<dbReference type="SUPFAM" id="SSF52540">
    <property type="entry name" value="P-loop containing nucleoside triphosphate hydrolases"/>
    <property type="match status" value="2"/>
</dbReference>
<feature type="domain" description="AAA+ ATPase" evidence="4">
    <location>
        <begin position="250"/>
        <end position="389"/>
    </location>
</feature>
<dbReference type="Gene3D" id="1.10.8.60">
    <property type="match status" value="2"/>
</dbReference>
<dbReference type="InterPro" id="IPR003960">
    <property type="entry name" value="ATPase_AAA_CS"/>
</dbReference>
<dbReference type="GO" id="GO:0005634">
    <property type="term" value="C:nucleus"/>
    <property type="evidence" value="ECO:0007669"/>
    <property type="project" value="TreeGrafter"/>
</dbReference>
<dbReference type="OrthoDB" id="27435at2759"/>
<keyword evidence="2" id="KW-0067">ATP-binding</keyword>
<dbReference type="GO" id="GO:0005829">
    <property type="term" value="C:cytosol"/>
    <property type="evidence" value="ECO:0007669"/>
    <property type="project" value="TreeGrafter"/>
</dbReference>
<dbReference type="Pfam" id="PF00004">
    <property type="entry name" value="AAA"/>
    <property type="match status" value="2"/>
</dbReference>
<dbReference type="GO" id="GO:0051228">
    <property type="term" value="P:mitotic spindle disassembly"/>
    <property type="evidence" value="ECO:0007669"/>
    <property type="project" value="TreeGrafter"/>
</dbReference>
<evidence type="ECO:0000313" key="5">
    <source>
        <dbReference type="EMBL" id="KAJ7339638.1"/>
    </source>
</evidence>
<keyword evidence="1" id="KW-0547">Nucleotide-binding</keyword>
<protein>
    <submittedName>
        <fullName evidence="5">Spermatogenesis-associated protein 5-like protein 1</fullName>
    </submittedName>
</protein>
<dbReference type="PANTHER" id="PTHR23077:SF194">
    <property type="entry name" value="ATPASE FAMILY GENE 2 PROTEIN HOMOLOG B"/>
    <property type="match status" value="1"/>
</dbReference>
<dbReference type="GO" id="GO:0016887">
    <property type="term" value="F:ATP hydrolysis activity"/>
    <property type="evidence" value="ECO:0007669"/>
    <property type="project" value="InterPro"/>
</dbReference>
<dbReference type="SMART" id="SM00382">
    <property type="entry name" value="AAA"/>
    <property type="match status" value="2"/>
</dbReference>
<feature type="domain" description="AAA+ ATPase" evidence="4">
    <location>
        <begin position="535"/>
        <end position="730"/>
    </location>
</feature>
<dbReference type="PANTHER" id="PTHR23077">
    <property type="entry name" value="AAA-FAMILY ATPASE"/>
    <property type="match status" value="1"/>
</dbReference>
<evidence type="ECO:0000256" key="2">
    <source>
        <dbReference type="ARBA" id="ARBA00022840"/>
    </source>
</evidence>
<dbReference type="GO" id="GO:0034098">
    <property type="term" value="C:VCP-NPL4-UFD1 AAA ATPase complex"/>
    <property type="evidence" value="ECO:0007669"/>
    <property type="project" value="TreeGrafter"/>
</dbReference>
<dbReference type="InterPro" id="IPR027417">
    <property type="entry name" value="P-loop_NTPase"/>
</dbReference>
<dbReference type="PROSITE" id="PS00674">
    <property type="entry name" value="AAA"/>
    <property type="match status" value="2"/>
</dbReference>
<evidence type="ECO:0000259" key="4">
    <source>
        <dbReference type="SMART" id="SM00382"/>
    </source>
</evidence>
<dbReference type="GO" id="GO:0005524">
    <property type="term" value="F:ATP binding"/>
    <property type="evidence" value="ECO:0007669"/>
    <property type="project" value="UniProtKB-KW"/>
</dbReference>
<dbReference type="Gene3D" id="3.40.50.300">
    <property type="entry name" value="P-loop containing nucleotide triphosphate hydrolases"/>
    <property type="match status" value="2"/>
</dbReference>
<dbReference type="CDD" id="cd19503">
    <property type="entry name" value="RecA-like_CDC48_NLV2_r1-like"/>
    <property type="match status" value="1"/>
</dbReference>
<accession>A0A9X0CI14</accession>